<accession>A0A1Y4M1T9</accession>
<keyword evidence="2" id="KW-1185">Reference proteome</keyword>
<protein>
    <submittedName>
        <fullName evidence="1">Uncharacterized protein</fullName>
    </submittedName>
</protein>
<reference evidence="2" key="1">
    <citation type="submission" date="2017-04" db="EMBL/GenBank/DDBJ databases">
        <title>Function of individual gut microbiota members based on whole genome sequencing of pure cultures obtained from chicken caecum.</title>
        <authorList>
            <person name="Medvecky M."/>
            <person name="Cejkova D."/>
            <person name="Polansky O."/>
            <person name="Karasova D."/>
            <person name="Kubasova T."/>
            <person name="Cizek A."/>
            <person name="Rychlik I."/>
        </authorList>
    </citation>
    <scope>NUCLEOTIDE SEQUENCE [LARGE SCALE GENOMIC DNA]</scope>
    <source>
        <strain evidence="2">An178</strain>
    </source>
</reference>
<name>A0A1Y4M1T9_9FIRM</name>
<evidence type="ECO:0000313" key="2">
    <source>
        <dbReference type="Proteomes" id="UP000195447"/>
    </source>
</evidence>
<organism evidence="1 2">
    <name type="scientific">Faecalitalea cylindroides</name>
    <dbReference type="NCBI Taxonomy" id="39483"/>
    <lineage>
        <taxon>Bacteria</taxon>
        <taxon>Bacillati</taxon>
        <taxon>Bacillota</taxon>
        <taxon>Erysipelotrichia</taxon>
        <taxon>Erysipelotrichales</taxon>
        <taxon>Erysipelotrichaceae</taxon>
        <taxon>Faecalitalea</taxon>
    </lineage>
</organism>
<gene>
    <name evidence="1" type="ORF">B5F14_05750</name>
</gene>
<proteinExistence type="predicted"/>
<dbReference type="Proteomes" id="UP000195447">
    <property type="component" value="Unassembled WGS sequence"/>
</dbReference>
<evidence type="ECO:0000313" key="1">
    <source>
        <dbReference type="EMBL" id="OUP60612.1"/>
    </source>
</evidence>
<sequence>MMKIIVSKQDNDIVTKFLDDNNETKDFDYILLINLLFSKCCPEIVVDESIDENDKKKIEEMYREICNQANSVKDDTDHD</sequence>
<dbReference type="AlphaFoldDB" id="A0A1Y4M1T9"/>
<comment type="caution">
    <text evidence="1">The sequence shown here is derived from an EMBL/GenBank/DDBJ whole genome shotgun (WGS) entry which is preliminary data.</text>
</comment>
<dbReference type="EMBL" id="NFKM01000009">
    <property type="protein sequence ID" value="OUP60612.1"/>
    <property type="molecule type" value="Genomic_DNA"/>
</dbReference>